<sequence length="271" mass="30533">MSSTNLPELRLTEDERKVLALLDAAPPSFARHCFRSAIEHLRRALLIQDLDPAMAMFRGITAEEEAASGLMRALLAKHYPNAHFLNPRDHVQKQAVTPFLRILLHHMAEFKFDGVRRIGLAIKKVDGVDRLVVGILLDGDAEQLVAAPVPPLEFQLREGEGEGFPDLSRSIQMLLQSTGYSDTLRFLKAEANLRNRILYAGEKGYPRVSTLNHEFLADRQRRVFMILKTALLILPYDQVQSFAADALERFLRLVNRISEAAKPRSGEVVSE</sequence>
<proteinExistence type="predicted"/>
<name>A0ABR9BC08_9RHOO</name>
<evidence type="ECO:0000313" key="1">
    <source>
        <dbReference type="EMBL" id="MBD8502761.1"/>
    </source>
</evidence>
<reference evidence="2" key="1">
    <citation type="submission" date="2023-07" db="EMBL/GenBank/DDBJ databases">
        <title>Thauera sp. CAU 1555 isolated from sand of Yaerae Beach.</title>
        <authorList>
            <person name="Kim W."/>
        </authorList>
    </citation>
    <scope>NUCLEOTIDE SEQUENCE [LARGE SCALE GENOMIC DNA]</scope>
    <source>
        <strain evidence="2">CAU 1555</strain>
    </source>
</reference>
<protein>
    <submittedName>
        <fullName evidence="1">Uncharacterized protein</fullName>
    </submittedName>
</protein>
<gene>
    <name evidence="1" type="ORF">IFO67_07660</name>
</gene>
<keyword evidence="2" id="KW-1185">Reference proteome</keyword>
<dbReference type="RefSeq" id="WP_187717522.1">
    <property type="nucleotide sequence ID" value="NZ_JACTAH010000001.1"/>
</dbReference>
<evidence type="ECO:0000313" key="2">
    <source>
        <dbReference type="Proteomes" id="UP000603602"/>
    </source>
</evidence>
<accession>A0ABR9BC08</accession>
<dbReference type="Proteomes" id="UP000603602">
    <property type="component" value="Unassembled WGS sequence"/>
</dbReference>
<organism evidence="1 2">
    <name type="scientific">Thauera sedimentorum</name>
    <dbReference type="NCBI Taxonomy" id="2767595"/>
    <lineage>
        <taxon>Bacteria</taxon>
        <taxon>Pseudomonadati</taxon>
        <taxon>Pseudomonadota</taxon>
        <taxon>Betaproteobacteria</taxon>
        <taxon>Rhodocyclales</taxon>
        <taxon>Zoogloeaceae</taxon>
        <taxon>Thauera</taxon>
    </lineage>
</organism>
<dbReference type="EMBL" id="JACYTO010000001">
    <property type="protein sequence ID" value="MBD8502761.1"/>
    <property type="molecule type" value="Genomic_DNA"/>
</dbReference>
<comment type="caution">
    <text evidence="1">The sequence shown here is derived from an EMBL/GenBank/DDBJ whole genome shotgun (WGS) entry which is preliminary data.</text>
</comment>